<dbReference type="Gene3D" id="2.60.40.1120">
    <property type="entry name" value="Carboxypeptidase-like, regulatory domain"/>
    <property type="match status" value="1"/>
</dbReference>
<proteinExistence type="predicted"/>
<keyword evidence="6" id="KW-1185">Reference proteome</keyword>
<gene>
    <name evidence="5" type="ORF">FIV42_14720</name>
</gene>
<dbReference type="PROSITE" id="PS50005">
    <property type="entry name" value="TPR"/>
    <property type="match status" value="1"/>
</dbReference>
<accession>A0A4Y6PUD7</accession>
<keyword evidence="1" id="KW-0802">TPR repeat</keyword>
<dbReference type="InterPro" id="IPR013229">
    <property type="entry name" value="PEGA"/>
</dbReference>
<dbReference type="Proteomes" id="UP000315995">
    <property type="component" value="Chromosome"/>
</dbReference>
<feature type="repeat" description="TPR" evidence="1">
    <location>
        <begin position="45"/>
        <end position="78"/>
    </location>
</feature>
<evidence type="ECO:0000256" key="3">
    <source>
        <dbReference type="SAM" id="SignalP"/>
    </source>
</evidence>
<feature type="transmembrane region" description="Helical" evidence="2">
    <location>
        <begin position="273"/>
        <end position="297"/>
    </location>
</feature>
<sequence length="333" mass="36543">MPSSPMVPKTLCSMLVFSVAAGLVCPGPLYAQSPPKLSASEKRELTSLMEAGQAAYERGEFERSLRYFQDAYELYAHPNLLYRIALSHEKLGNDKDAISFYRSFLQERPDTKKRGRIEQTIKVLEKRLADKQSVLRIKSNPAVATVYINETVNGASGTTPLEVPISPGTYKVIVKKEGYKTVEETVEVAEGETLSLSYSLAKEAKLEDDDAYYFFPTGPLLLAGASVLSGVGAWLSYDEYSEASDQLEYYNALKAEGQPRPADYNATHENKQFYGAMTWVGGALAIGGLTAATLWYLNDDAYSQAPVEDDDTAFAVTPAIGADGSSVQVIWEF</sequence>
<dbReference type="Pfam" id="PF08308">
    <property type="entry name" value="PEGA"/>
    <property type="match status" value="1"/>
</dbReference>
<name>A0A4Y6PUD7_PERCE</name>
<reference evidence="5 6" key="1">
    <citation type="submission" date="2019-06" db="EMBL/GenBank/DDBJ databases">
        <title>Persicimonas caeni gen. nov., sp. nov., a predatory bacterium isolated from solar saltern.</title>
        <authorList>
            <person name="Wang S."/>
        </authorList>
    </citation>
    <scope>NUCLEOTIDE SEQUENCE [LARGE SCALE GENOMIC DNA]</scope>
    <source>
        <strain evidence="5 6">YN101</strain>
    </source>
</reference>
<keyword evidence="2" id="KW-0472">Membrane</keyword>
<protein>
    <submittedName>
        <fullName evidence="5">PEGA domain-containing protein</fullName>
    </submittedName>
</protein>
<keyword evidence="2" id="KW-0812">Transmembrane</keyword>
<feature type="domain" description="PEGA" evidence="4">
    <location>
        <begin position="133"/>
        <end position="203"/>
    </location>
</feature>
<evidence type="ECO:0000313" key="5">
    <source>
        <dbReference type="EMBL" id="QDG51946.1"/>
    </source>
</evidence>
<dbReference type="PANTHER" id="PTHR36194">
    <property type="entry name" value="S-LAYER-LIKE PROTEIN"/>
    <property type="match status" value="1"/>
</dbReference>
<dbReference type="SUPFAM" id="SSF48452">
    <property type="entry name" value="TPR-like"/>
    <property type="match status" value="1"/>
</dbReference>
<dbReference type="Gene3D" id="1.25.40.10">
    <property type="entry name" value="Tetratricopeptide repeat domain"/>
    <property type="match status" value="1"/>
</dbReference>
<feature type="chain" id="PRO_5030106457" evidence="3">
    <location>
        <begin position="32"/>
        <end position="333"/>
    </location>
</feature>
<organism evidence="5 6">
    <name type="scientific">Persicimonas caeni</name>
    <dbReference type="NCBI Taxonomy" id="2292766"/>
    <lineage>
        <taxon>Bacteria</taxon>
        <taxon>Deltaproteobacteria</taxon>
        <taxon>Bradymonadales</taxon>
        <taxon>Bradymonadaceae</taxon>
        <taxon>Persicimonas</taxon>
    </lineage>
</organism>
<dbReference type="InterPro" id="IPR011990">
    <property type="entry name" value="TPR-like_helical_dom_sf"/>
</dbReference>
<keyword evidence="2" id="KW-1133">Transmembrane helix</keyword>
<dbReference type="AlphaFoldDB" id="A0A4Y6PUD7"/>
<keyword evidence="3" id="KW-0732">Signal</keyword>
<evidence type="ECO:0000256" key="2">
    <source>
        <dbReference type="SAM" id="Phobius"/>
    </source>
</evidence>
<evidence type="ECO:0000313" key="6">
    <source>
        <dbReference type="Proteomes" id="UP000315995"/>
    </source>
</evidence>
<evidence type="ECO:0000256" key="1">
    <source>
        <dbReference type="PROSITE-ProRule" id="PRU00339"/>
    </source>
</evidence>
<dbReference type="InterPro" id="IPR019734">
    <property type="entry name" value="TPR_rpt"/>
</dbReference>
<evidence type="ECO:0000259" key="4">
    <source>
        <dbReference type="Pfam" id="PF08308"/>
    </source>
</evidence>
<dbReference type="PANTHER" id="PTHR36194:SF1">
    <property type="entry name" value="S-LAYER-LIKE PROTEIN"/>
    <property type="match status" value="1"/>
</dbReference>
<feature type="signal peptide" evidence="3">
    <location>
        <begin position="1"/>
        <end position="31"/>
    </location>
</feature>
<dbReference type="Pfam" id="PF13174">
    <property type="entry name" value="TPR_6"/>
    <property type="match status" value="1"/>
</dbReference>
<accession>A0A5B8Y7J6</accession>
<dbReference type="EMBL" id="CP041186">
    <property type="protein sequence ID" value="QDG51946.1"/>
    <property type="molecule type" value="Genomic_DNA"/>
</dbReference>
<dbReference type="OrthoDB" id="5493489at2"/>